<sequence length="98" mass="10765">MSFCDRSATTSFHCSSLAVEDDDSDDLGLFLVKDKKIDLKSPLGLAFGCLLEPLMSIGTTEIFSREVGRHLLQDTERSSSSLASGRFRDDGLALLFME</sequence>
<evidence type="ECO:0000313" key="2">
    <source>
        <dbReference type="Proteomes" id="UP000607653"/>
    </source>
</evidence>
<dbReference type="Proteomes" id="UP000607653">
    <property type="component" value="Unassembled WGS sequence"/>
</dbReference>
<keyword evidence="2" id="KW-1185">Reference proteome</keyword>
<reference evidence="1 2" key="1">
    <citation type="journal article" date="2020" name="Mol. Biol. Evol.">
        <title>Distinct Expression and Methylation Patterns for Genes with Different Fates following a Single Whole-Genome Duplication in Flowering Plants.</title>
        <authorList>
            <person name="Shi T."/>
            <person name="Rahmani R.S."/>
            <person name="Gugger P.F."/>
            <person name="Wang M."/>
            <person name="Li H."/>
            <person name="Zhang Y."/>
            <person name="Li Z."/>
            <person name="Wang Q."/>
            <person name="Van de Peer Y."/>
            <person name="Marchal K."/>
            <person name="Chen J."/>
        </authorList>
    </citation>
    <scope>NUCLEOTIDE SEQUENCE [LARGE SCALE GENOMIC DNA]</scope>
    <source>
        <tissue evidence="1">Leaf</tissue>
    </source>
</reference>
<dbReference type="AlphaFoldDB" id="A0A822YSH0"/>
<evidence type="ECO:0000313" key="1">
    <source>
        <dbReference type="EMBL" id="DAD33726.1"/>
    </source>
</evidence>
<protein>
    <submittedName>
        <fullName evidence="1">Uncharacterized protein</fullName>
    </submittedName>
</protein>
<accession>A0A822YSH0</accession>
<organism evidence="1 2">
    <name type="scientific">Nelumbo nucifera</name>
    <name type="common">Sacred lotus</name>
    <dbReference type="NCBI Taxonomy" id="4432"/>
    <lineage>
        <taxon>Eukaryota</taxon>
        <taxon>Viridiplantae</taxon>
        <taxon>Streptophyta</taxon>
        <taxon>Embryophyta</taxon>
        <taxon>Tracheophyta</taxon>
        <taxon>Spermatophyta</taxon>
        <taxon>Magnoliopsida</taxon>
        <taxon>Proteales</taxon>
        <taxon>Nelumbonaceae</taxon>
        <taxon>Nelumbo</taxon>
    </lineage>
</organism>
<name>A0A822YSH0_NELNU</name>
<proteinExistence type="predicted"/>
<dbReference type="EMBL" id="DUZY01000003">
    <property type="protein sequence ID" value="DAD33726.1"/>
    <property type="molecule type" value="Genomic_DNA"/>
</dbReference>
<gene>
    <name evidence="1" type="ORF">HUJ06_012577</name>
</gene>
<comment type="caution">
    <text evidence="1">The sequence shown here is derived from an EMBL/GenBank/DDBJ whole genome shotgun (WGS) entry which is preliminary data.</text>
</comment>